<dbReference type="Proteomes" id="UP001327986">
    <property type="component" value="Chromosome"/>
</dbReference>
<proteinExistence type="predicted"/>
<dbReference type="Proteomes" id="UP000053577">
    <property type="component" value="Unassembled WGS sequence"/>
</dbReference>
<dbReference type="Pfam" id="PF13238">
    <property type="entry name" value="AAA_18"/>
    <property type="match status" value="1"/>
</dbReference>
<evidence type="ECO:0000313" key="2">
    <source>
        <dbReference type="EMBL" id="KSV18771.1"/>
    </source>
</evidence>
<dbReference type="AlphaFoldDB" id="A0A0V8M4R3"/>
<reference evidence="3" key="3">
    <citation type="submission" date="2023-12" db="EMBL/GenBank/DDBJ databases">
        <title>Isolation of organohalide respiring bacteria Dehalococcoides mccartyi strain GPTCE1 in groundwater collected near a chemical plant in Suzhou, China.</title>
        <authorList>
            <person name="Liu G."/>
        </authorList>
    </citation>
    <scope>NUCLEOTIDE SEQUENCE</scope>
    <source>
        <strain evidence="3">GPTCE1</strain>
    </source>
</reference>
<dbReference type="PANTHER" id="PTHR41930">
    <property type="entry name" value="UPF0200 PROTEIN MJ1399"/>
    <property type="match status" value="1"/>
</dbReference>
<dbReference type="EMBL" id="CP141531">
    <property type="protein sequence ID" value="WRO07911.1"/>
    <property type="molecule type" value="Genomic_DNA"/>
</dbReference>
<dbReference type="PANTHER" id="PTHR41930:SF1">
    <property type="entry name" value="DEPHOSPHO-COA KINASE"/>
    <property type="match status" value="1"/>
</dbReference>
<dbReference type="EMBL" id="AP017649">
    <property type="protein sequence ID" value="BAZ96934.1"/>
    <property type="molecule type" value="Genomic_DNA"/>
</dbReference>
<gene>
    <name evidence="2" type="ORF">DA01_01990</name>
    <name evidence="1" type="ORF">DEHALATV1_0306</name>
    <name evidence="3" type="ORF">VLL09_03210</name>
</gene>
<evidence type="ECO:0000313" key="1">
    <source>
        <dbReference type="EMBL" id="BAZ96934.1"/>
    </source>
</evidence>
<dbReference type="Proteomes" id="UP000218257">
    <property type="component" value="Chromosome"/>
</dbReference>
<dbReference type="SUPFAM" id="SSF52540">
    <property type="entry name" value="P-loop containing nucleoside triphosphate hydrolases"/>
    <property type="match status" value="1"/>
</dbReference>
<accession>A0A0V8M4R3</accession>
<dbReference type="EMBL" id="JGYD01000010">
    <property type="protein sequence ID" value="KSV18771.1"/>
    <property type="molecule type" value="Genomic_DNA"/>
</dbReference>
<evidence type="ECO:0000313" key="4">
    <source>
        <dbReference type="Proteomes" id="UP000053577"/>
    </source>
</evidence>
<dbReference type="GO" id="GO:0016301">
    <property type="term" value="F:kinase activity"/>
    <property type="evidence" value="ECO:0007669"/>
    <property type="project" value="UniProtKB-KW"/>
</dbReference>
<dbReference type="Gene3D" id="3.40.50.300">
    <property type="entry name" value="P-loop containing nucleotide triphosphate hydrolases"/>
    <property type="match status" value="1"/>
</dbReference>
<dbReference type="eggNOG" id="COG0237">
    <property type="taxonomic scope" value="Bacteria"/>
</dbReference>
<protein>
    <submittedName>
        <fullName evidence="3">AAA family ATPase</fullName>
    </submittedName>
    <submittedName>
        <fullName evidence="2">Dephospho-CoA kinase</fullName>
    </submittedName>
</protein>
<reference evidence="1 5" key="2">
    <citation type="journal article" date="2017" name="Sci. Rep.">
        <title>Isolation and genomic characterization of a Dehalococcoides strain suggests genomic rearrangement during culture.</title>
        <authorList>
            <person name="Yohda M."/>
            <person name="Ikegami K."/>
            <person name="Aita Y."/>
            <person name="Kitajima M."/>
            <person name="Takechi A."/>
            <person name="Iwamoto M."/>
            <person name="Fukuda T."/>
            <person name="Tamura N."/>
            <person name="Shibasaki J."/>
            <person name="Koike S."/>
            <person name="Komatsu D."/>
            <person name="Miyagi S."/>
            <person name="Nishimura M."/>
            <person name="Uchino Y."/>
            <person name="Shiroma A."/>
            <person name="Shimoji M."/>
            <person name="Tamotsu H."/>
            <person name="Ashimine N."/>
            <person name="Shinzato M."/>
            <person name="Ohki S."/>
            <person name="Nakano K."/>
            <person name="Teruya K."/>
            <person name="Satou K."/>
            <person name="Hirano T."/>
            <person name="Yagi O."/>
        </authorList>
    </citation>
    <scope>NUCLEOTIDE SEQUENCE [LARGE SCALE GENOMIC DNA]</scope>
    <source>
        <strain evidence="1 5">UCH-ATV1</strain>
    </source>
</reference>
<keyword evidence="2" id="KW-0418">Kinase</keyword>
<dbReference type="RefSeq" id="WP_041341319.1">
    <property type="nucleotide sequence ID" value="NZ_AP017649.1"/>
</dbReference>
<organism evidence="2 4">
    <name type="scientific">Dehalococcoides mccartyi</name>
    <dbReference type="NCBI Taxonomy" id="61435"/>
    <lineage>
        <taxon>Bacteria</taxon>
        <taxon>Bacillati</taxon>
        <taxon>Chloroflexota</taxon>
        <taxon>Dehalococcoidia</taxon>
        <taxon>Dehalococcoidales</taxon>
        <taxon>Dehalococcoidaceae</taxon>
        <taxon>Dehalococcoides</taxon>
    </lineage>
</organism>
<dbReference type="InterPro" id="IPR027417">
    <property type="entry name" value="P-loop_NTPase"/>
</dbReference>
<reference evidence="2 4" key="1">
    <citation type="journal article" date="2015" name="Sci. Rep.">
        <title>A comparative genomics and reductive dehalogenase gene transcription study of two chloroethene-respiring bacteria, Dehalococcoides mccartyi strains MB and 11a.</title>
        <authorList>
            <person name="Low A."/>
            <person name="Shen Z."/>
            <person name="Cheng D."/>
            <person name="Rogers M.J."/>
            <person name="Lee P.K."/>
            <person name="He J."/>
        </authorList>
    </citation>
    <scope>NUCLEOTIDE SEQUENCE [LARGE SCALE GENOMIC DNA]</scope>
    <source>
        <strain evidence="2 4">MB</strain>
    </source>
</reference>
<name>A0A0V8M4R3_9CHLR</name>
<dbReference type="OrthoDB" id="9800332at2"/>
<evidence type="ECO:0000313" key="3">
    <source>
        <dbReference type="EMBL" id="WRO07911.1"/>
    </source>
</evidence>
<keyword evidence="2" id="KW-0808">Transferase</keyword>
<dbReference type="PATRIC" id="fig|61435.5.peg.403"/>
<evidence type="ECO:0000313" key="5">
    <source>
        <dbReference type="Proteomes" id="UP000218257"/>
    </source>
</evidence>
<sequence>MKVIALVGMPGAGKTEASRMFSKNGFIRIRFGDITDEKLRELGLPLNEENERKVRESLRKQYGMEAYAVLNLSRIDENLKKDNVVVDGLYSWEEYKFLKSYYKDQLIVLAISSSPATRYSRLCERADRPLNYENAVSRDYSEIENINKAGPIVMADITLLNELDLKDMEKQVKKLSLELRADV</sequence>